<dbReference type="CDD" id="cd01392">
    <property type="entry name" value="HTH_LacI"/>
    <property type="match status" value="1"/>
</dbReference>
<dbReference type="PANTHER" id="PTHR30146">
    <property type="entry name" value="LACI-RELATED TRANSCRIPTIONAL REPRESSOR"/>
    <property type="match status" value="1"/>
</dbReference>
<sequence>MATRKDIANRAGVSVSVVSRALNNSGYVDKDKKEKILKIAEELGYYPHPVAMSLQKRRTKQILFYCKDLQNSFNIEMYQGMMETAKERGYMVVFNGSLDFESIKETMIDGIIMPNENAAQWYLESSGKNYFLPVVTASYGNPVCFSKAAPRVEIDMYKATKIAIQYLRDNGHEKIALGIPYEFNSANARMYGYLEELRPLLKENIKRYVLGIHKKDMGEDERLLRFIEEQTGNNFTVEESFYGKGEVAAQLFLERKLDATAILCFNDVFAFGVCNQFKRMGVRVPEDVSVMGFDGTFARRYTSPLMTTVDLSAKKQGGKCTEVLLDMLEGKKVKRVIHLPVKIMPGESVKNIRGNIT</sequence>
<evidence type="ECO:0000313" key="6">
    <source>
        <dbReference type="Proteomes" id="UP000464314"/>
    </source>
</evidence>
<dbReference type="Pfam" id="PF00532">
    <property type="entry name" value="Peripla_BP_1"/>
    <property type="match status" value="1"/>
</dbReference>
<dbReference type="Gene3D" id="3.40.50.2300">
    <property type="match status" value="2"/>
</dbReference>
<organism evidence="5 6">
    <name type="scientific">Anaerocolumna sedimenticola</name>
    <dbReference type="NCBI Taxonomy" id="2696063"/>
    <lineage>
        <taxon>Bacteria</taxon>
        <taxon>Bacillati</taxon>
        <taxon>Bacillota</taxon>
        <taxon>Clostridia</taxon>
        <taxon>Lachnospirales</taxon>
        <taxon>Lachnospiraceae</taxon>
        <taxon>Anaerocolumna</taxon>
    </lineage>
</organism>
<dbReference type="SUPFAM" id="SSF53822">
    <property type="entry name" value="Periplasmic binding protein-like I"/>
    <property type="match status" value="1"/>
</dbReference>
<keyword evidence="1" id="KW-0805">Transcription regulation</keyword>
<dbReference type="InterPro" id="IPR010982">
    <property type="entry name" value="Lambda_DNA-bd_dom_sf"/>
</dbReference>
<name>A0A6P1TS36_9FIRM</name>
<dbReference type="InterPro" id="IPR000843">
    <property type="entry name" value="HTH_LacI"/>
</dbReference>
<dbReference type="RefSeq" id="WP_161839988.1">
    <property type="nucleotide sequence ID" value="NZ_CP048000.1"/>
</dbReference>
<dbReference type="EMBL" id="CP048000">
    <property type="protein sequence ID" value="QHQ63167.1"/>
    <property type="molecule type" value="Genomic_DNA"/>
</dbReference>
<dbReference type="Pfam" id="PF00356">
    <property type="entry name" value="LacI"/>
    <property type="match status" value="1"/>
</dbReference>
<dbReference type="Proteomes" id="UP000464314">
    <property type="component" value="Chromosome"/>
</dbReference>
<dbReference type="PANTHER" id="PTHR30146:SF24">
    <property type="entry name" value="XYLOSE OPERON REGULATORY PROTEIN"/>
    <property type="match status" value="1"/>
</dbReference>
<feature type="domain" description="HTH lacI-type" evidence="4">
    <location>
        <begin position="2"/>
        <end position="56"/>
    </location>
</feature>
<dbReference type="GO" id="GO:0003700">
    <property type="term" value="F:DNA-binding transcription factor activity"/>
    <property type="evidence" value="ECO:0007669"/>
    <property type="project" value="TreeGrafter"/>
</dbReference>
<dbReference type="KEGG" id="anr:Ana3638_22305"/>
<accession>A0A6P1TS36</accession>
<dbReference type="SMART" id="SM00354">
    <property type="entry name" value="HTH_LACI"/>
    <property type="match status" value="1"/>
</dbReference>
<evidence type="ECO:0000256" key="2">
    <source>
        <dbReference type="ARBA" id="ARBA00023125"/>
    </source>
</evidence>
<dbReference type="Pfam" id="PF13377">
    <property type="entry name" value="Peripla_BP_3"/>
    <property type="match status" value="1"/>
</dbReference>
<evidence type="ECO:0000256" key="1">
    <source>
        <dbReference type="ARBA" id="ARBA00023015"/>
    </source>
</evidence>
<keyword evidence="6" id="KW-1185">Reference proteome</keyword>
<dbReference type="AlphaFoldDB" id="A0A6P1TS36"/>
<evidence type="ECO:0000313" key="5">
    <source>
        <dbReference type="EMBL" id="QHQ63167.1"/>
    </source>
</evidence>
<dbReference type="SUPFAM" id="SSF47413">
    <property type="entry name" value="lambda repressor-like DNA-binding domains"/>
    <property type="match status" value="1"/>
</dbReference>
<proteinExistence type="predicted"/>
<reference evidence="5 6" key="1">
    <citation type="submission" date="2020-01" db="EMBL/GenBank/DDBJ databases">
        <title>Genome analysis of Anaerocolumna sp. CBA3638.</title>
        <authorList>
            <person name="Kim J."/>
            <person name="Roh S.W."/>
        </authorList>
    </citation>
    <scope>NUCLEOTIDE SEQUENCE [LARGE SCALE GENOMIC DNA]</scope>
    <source>
        <strain evidence="5 6">CBA3638</strain>
    </source>
</reference>
<keyword evidence="3" id="KW-0804">Transcription</keyword>
<gene>
    <name evidence="5" type="ORF">Ana3638_22305</name>
</gene>
<evidence type="ECO:0000259" key="4">
    <source>
        <dbReference type="PROSITE" id="PS50932"/>
    </source>
</evidence>
<keyword evidence="2" id="KW-0238">DNA-binding</keyword>
<dbReference type="InterPro" id="IPR028082">
    <property type="entry name" value="Peripla_BP_I"/>
</dbReference>
<protein>
    <submittedName>
        <fullName evidence="5">Substrate-binding domain-containing protein</fullName>
    </submittedName>
</protein>
<dbReference type="InterPro" id="IPR001761">
    <property type="entry name" value="Peripla_BP/Lac1_sug-bd_dom"/>
</dbReference>
<dbReference type="Gene3D" id="1.10.260.40">
    <property type="entry name" value="lambda repressor-like DNA-binding domains"/>
    <property type="match status" value="1"/>
</dbReference>
<dbReference type="GO" id="GO:0000976">
    <property type="term" value="F:transcription cis-regulatory region binding"/>
    <property type="evidence" value="ECO:0007669"/>
    <property type="project" value="TreeGrafter"/>
</dbReference>
<evidence type="ECO:0000256" key="3">
    <source>
        <dbReference type="ARBA" id="ARBA00023163"/>
    </source>
</evidence>
<dbReference type="PROSITE" id="PS50932">
    <property type="entry name" value="HTH_LACI_2"/>
    <property type="match status" value="1"/>
</dbReference>
<dbReference type="CDD" id="cd06267">
    <property type="entry name" value="PBP1_LacI_sugar_binding-like"/>
    <property type="match status" value="1"/>
</dbReference>
<dbReference type="InterPro" id="IPR046335">
    <property type="entry name" value="LacI/GalR-like_sensor"/>
</dbReference>